<dbReference type="Proteomes" id="UP000218113">
    <property type="component" value="Unassembled WGS sequence"/>
</dbReference>
<proteinExistence type="predicted"/>
<name>A0A2A4T1I5_9DELT</name>
<accession>A0A2A4T1I5</accession>
<comment type="caution">
    <text evidence="1">The sequence shown here is derived from an EMBL/GenBank/DDBJ whole genome shotgun (WGS) entry which is preliminary data.</text>
</comment>
<gene>
    <name evidence="1" type="ORF">COB67_08910</name>
</gene>
<sequence>MIYFNSLKHNELLTKKNIIEKTIPRGLNIPLNQDEVNQGNKIKRSVVSKGSLQMIKAKYEVKHLSNKNT</sequence>
<evidence type="ECO:0000313" key="1">
    <source>
        <dbReference type="EMBL" id="PCI27264.1"/>
    </source>
</evidence>
<organism evidence="1 2">
    <name type="scientific">SAR324 cluster bacterium</name>
    <dbReference type="NCBI Taxonomy" id="2024889"/>
    <lineage>
        <taxon>Bacteria</taxon>
        <taxon>Deltaproteobacteria</taxon>
        <taxon>SAR324 cluster</taxon>
    </lineage>
</organism>
<reference evidence="2" key="1">
    <citation type="submission" date="2017-08" db="EMBL/GenBank/DDBJ databases">
        <title>A dynamic microbial community with high functional redundancy inhabits the cold, oxic subseafloor aquifer.</title>
        <authorList>
            <person name="Tully B.J."/>
            <person name="Wheat C.G."/>
            <person name="Glazer B.T."/>
            <person name="Huber J.A."/>
        </authorList>
    </citation>
    <scope>NUCLEOTIDE SEQUENCE [LARGE SCALE GENOMIC DNA]</scope>
</reference>
<evidence type="ECO:0000313" key="2">
    <source>
        <dbReference type="Proteomes" id="UP000218113"/>
    </source>
</evidence>
<dbReference type="EMBL" id="NVSR01000066">
    <property type="protein sequence ID" value="PCI27264.1"/>
    <property type="molecule type" value="Genomic_DNA"/>
</dbReference>
<protein>
    <submittedName>
        <fullName evidence="1">Uncharacterized protein</fullName>
    </submittedName>
</protein>
<dbReference type="AlphaFoldDB" id="A0A2A4T1I5"/>